<keyword evidence="13" id="KW-1185">Reference proteome</keyword>
<feature type="transmembrane region" description="Helical" evidence="10">
    <location>
        <begin position="283"/>
        <end position="307"/>
    </location>
</feature>
<dbReference type="GO" id="GO:0005886">
    <property type="term" value="C:plasma membrane"/>
    <property type="evidence" value="ECO:0007669"/>
    <property type="project" value="TreeGrafter"/>
</dbReference>
<comment type="subcellular location">
    <subcellularLocation>
        <location evidence="1">Membrane</location>
        <topology evidence="1">Multi-pass membrane protein</topology>
    </subcellularLocation>
</comment>
<dbReference type="Gene3D" id="1.20.1070.10">
    <property type="entry name" value="Rhodopsin 7-helix transmembrane proteins"/>
    <property type="match status" value="1"/>
</dbReference>
<protein>
    <submittedName>
        <fullName evidence="12">Neuropeptide CCHamide-1 receptor</fullName>
    </submittedName>
</protein>
<dbReference type="Pfam" id="PF00001">
    <property type="entry name" value="7tm_1"/>
    <property type="match status" value="1"/>
</dbReference>
<organism evidence="12 13">
    <name type="scientific">Araneus ventricosus</name>
    <name type="common">Orbweaver spider</name>
    <name type="synonym">Epeira ventricosa</name>
    <dbReference type="NCBI Taxonomy" id="182803"/>
    <lineage>
        <taxon>Eukaryota</taxon>
        <taxon>Metazoa</taxon>
        <taxon>Ecdysozoa</taxon>
        <taxon>Arthropoda</taxon>
        <taxon>Chelicerata</taxon>
        <taxon>Arachnida</taxon>
        <taxon>Araneae</taxon>
        <taxon>Araneomorphae</taxon>
        <taxon>Entelegynae</taxon>
        <taxon>Araneoidea</taxon>
        <taxon>Araneidae</taxon>
        <taxon>Araneus</taxon>
    </lineage>
</organism>
<gene>
    <name evidence="12" type="primary">CCHa1-R_0</name>
    <name evidence="12" type="ORF">AVEN_179420_1</name>
</gene>
<keyword evidence="3 9" id="KW-0812">Transmembrane</keyword>
<dbReference type="AlphaFoldDB" id="A0A4Y2BGG6"/>
<dbReference type="SMART" id="SM01381">
    <property type="entry name" value="7TM_GPCR_Srsx"/>
    <property type="match status" value="1"/>
</dbReference>
<feature type="domain" description="G-protein coupled receptors family 1 profile" evidence="11">
    <location>
        <begin position="75"/>
        <end position="341"/>
    </location>
</feature>
<dbReference type="InterPro" id="IPR017452">
    <property type="entry name" value="GPCR_Rhodpsn_7TM"/>
</dbReference>
<feature type="transmembrane region" description="Helical" evidence="10">
    <location>
        <begin position="230"/>
        <end position="251"/>
    </location>
</feature>
<dbReference type="EMBL" id="BGPR01000072">
    <property type="protein sequence ID" value="GBL90495.1"/>
    <property type="molecule type" value="Genomic_DNA"/>
</dbReference>
<sequence length="391" mass="45055">MMKNDIEDNKMTTFPWSTDLNETFITALPWNLSNKSEESNNTPEDDGAYIPYQLRPETYIVPLVFAIVFFVGLIGNGTLVLIFIRNRFMRSIPNTYIMSLAIGDFLVIVGTVPFISTIYTFDSWPYGTFMCKLSEFLKDLSSGVTVLTLTLLSIDRYIAIVKPLHKLTGHGGKTFTVVLVVIAWIIAIAIAIPGAHYSYLWEVPLYPDHVIYVCYPFPEDMKPWYPQTMVLVKFLLLYTVPLSLIAVFYALMARYLFSASRDSFGTNDSHIQKRRGRTKVAKIVLVFVILFAVCFFPSHVFMMWFYFHPNALDNYSTFWHAWKILGYILTFFNSCLNPIALYFISGVFRLQYKKYLLCRKKKPKKNYLSTFKTLPSSSNRSTVRTALVSKM</sequence>
<dbReference type="PANTHER" id="PTHR45695">
    <property type="entry name" value="LEUCOKININ RECEPTOR-RELATED"/>
    <property type="match status" value="1"/>
</dbReference>
<comment type="similarity">
    <text evidence="2 9">Belongs to the G-protein coupled receptor 1 family.</text>
</comment>
<dbReference type="PROSITE" id="PS00237">
    <property type="entry name" value="G_PROTEIN_RECEP_F1_1"/>
    <property type="match status" value="1"/>
</dbReference>
<dbReference type="Proteomes" id="UP000499080">
    <property type="component" value="Unassembled WGS sequence"/>
</dbReference>
<reference evidence="12 13" key="1">
    <citation type="journal article" date="2019" name="Sci. Rep.">
        <title>Orb-weaving spider Araneus ventricosus genome elucidates the spidroin gene catalogue.</title>
        <authorList>
            <person name="Kono N."/>
            <person name="Nakamura H."/>
            <person name="Ohtoshi R."/>
            <person name="Moran D.A.P."/>
            <person name="Shinohara A."/>
            <person name="Yoshida Y."/>
            <person name="Fujiwara M."/>
            <person name="Mori M."/>
            <person name="Tomita M."/>
            <person name="Arakawa K."/>
        </authorList>
    </citation>
    <scope>NUCLEOTIDE SEQUENCE [LARGE SCALE GENOMIC DNA]</scope>
</reference>
<keyword evidence="6 10" id="KW-0472">Membrane</keyword>
<keyword evidence="4 10" id="KW-1133">Transmembrane helix</keyword>
<dbReference type="GO" id="GO:0008188">
    <property type="term" value="F:neuropeptide receptor activity"/>
    <property type="evidence" value="ECO:0007669"/>
    <property type="project" value="TreeGrafter"/>
</dbReference>
<accession>A0A4Y2BGG6</accession>
<evidence type="ECO:0000259" key="11">
    <source>
        <dbReference type="PROSITE" id="PS50262"/>
    </source>
</evidence>
<dbReference type="OrthoDB" id="10049706at2759"/>
<feature type="transmembrane region" description="Helical" evidence="10">
    <location>
        <begin position="96"/>
        <end position="116"/>
    </location>
</feature>
<evidence type="ECO:0000256" key="9">
    <source>
        <dbReference type="RuleBase" id="RU000688"/>
    </source>
</evidence>
<evidence type="ECO:0000256" key="3">
    <source>
        <dbReference type="ARBA" id="ARBA00022692"/>
    </source>
</evidence>
<keyword evidence="8 9" id="KW-0807">Transducer</keyword>
<dbReference type="PROSITE" id="PS50262">
    <property type="entry name" value="G_PROTEIN_RECEP_F1_2"/>
    <property type="match status" value="1"/>
</dbReference>
<evidence type="ECO:0000313" key="13">
    <source>
        <dbReference type="Proteomes" id="UP000499080"/>
    </source>
</evidence>
<dbReference type="PRINTS" id="PR00237">
    <property type="entry name" value="GPCRRHODOPSN"/>
</dbReference>
<evidence type="ECO:0000256" key="4">
    <source>
        <dbReference type="ARBA" id="ARBA00022989"/>
    </source>
</evidence>
<evidence type="ECO:0000313" key="12">
    <source>
        <dbReference type="EMBL" id="GBL90495.1"/>
    </source>
</evidence>
<keyword evidence="7 9" id="KW-0675">Receptor</keyword>
<evidence type="ECO:0000256" key="2">
    <source>
        <dbReference type="ARBA" id="ARBA00010663"/>
    </source>
</evidence>
<dbReference type="SUPFAM" id="SSF81321">
    <property type="entry name" value="Family A G protein-coupled receptor-like"/>
    <property type="match status" value="1"/>
</dbReference>
<proteinExistence type="inferred from homology"/>
<feature type="transmembrane region" description="Helical" evidence="10">
    <location>
        <begin position="327"/>
        <end position="352"/>
    </location>
</feature>
<keyword evidence="5 9" id="KW-0297">G-protein coupled receptor</keyword>
<dbReference type="InterPro" id="IPR000276">
    <property type="entry name" value="GPCR_Rhodpsn"/>
</dbReference>
<feature type="transmembrane region" description="Helical" evidence="10">
    <location>
        <begin position="59"/>
        <end position="84"/>
    </location>
</feature>
<evidence type="ECO:0000256" key="7">
    <source>
        <dbReference type="ARBA" id="ARBA00023170"/>
    </source>
</evidence>
<name>A0A4Y2BGG6_ARAVE</name>
<dbReference type="PANTHER" id="PTHR45695:SF26">
    <property type="entry name" value="NEUROPEPTIDE CCHAMIDE-1 RECEPTOR"/>
    <property type="match status" value="1"/>
</dbReference>
<comment type="caution">
    <text evidence="12">The sequence shown here is derived from an EMBL/GenBank/DDBJ whole genome shotgun (WGS) entry which is preliminary data.</text>
</comment>
<feature type="transmembrane region" description="Helical" evidence="10">
    <location>
        <begin position="136"/>
        <end position="154"/>
    </location>
</feature>
<feature type="transmembrane region" description="Helical" evidence="10">
    <location>
        <begin position="175"/>
        <end position="199"/>
    </location>
</feature>
<evidence type="ECO:0000256" key="5">
    <source>
        <dbReference type="ARBA" id="ARBA00023040"/>
    </source>
</evidence>
<evidence type="ECO:0000256" key="8">
    <source>
        <dbReference type="ARBA" id="ARBA00023224"/>
    </source>
</evidence>
<evidence type="ECO:0000256" key="1">
    <source>
        <dbReference type="ARBA" id="ARBA00004141"/>
    </source>
</evidence>
<evidence type="ECO:0000256" key="10">
    <source>
        <dbReference type="SAM" id="Phobius"/>
    </source>
</evidence>
<evidence type="ECO:0000256" key="6">
    <source>
        <dbReference type="ARBA" id="ARBA00023136"/>
    </source>
</evidence>